<reference evidence="1" key="1">
    <citation type="journal article" date="2013" name="Nature">
        <title>Draft genome of the wheat A-genome progenitor Triticum urartu.</title>
        <authorList>
            <person name="Ling H.Q."/>
            <person name="Zhao S."/>
            <person name="Liu D."/>
            <person name="Wang J."/>
            <person name="Sun H."/>
            <person name="Zhang C."/>
            <person name="Fan H."/>
            <person name="Li D."/>
            <person name="Dong L."/>
            <person name="Tao Y."/>
            <person name="Gao C."/>
            <person name="Wu H."/>
            <person name="Li Y."/>
            <person name="Cui Y."/>
            <person name="Guo X."/>
            <person name="Zheng S."/>
            <person name="Wang B."/>
            <person name="Yu K."/>
            <person name="Liang Q."/>
            <person name="Yang W."/>
            <person name="Lou X."/>
            <person name="Chen J."/>
            <person name="Feng M."/>
            <person name="Jian J."/>
            <person name="Zhang X."/>
            <person name="Luo G."/>
            <person name="Jiang Y."/>
            <person name="Liu J."/>
            <person name="Wang Z."/>
            <person name="Sha Y."/>
            <person name="Zhang B."/>
            <person name="Wu H."/>
            <person name="Tang D."/>
            <person name="Shen Q."/>
            <person name="Xue P."/>
            <person name="Zou S."/>
            <person name="Wang X."/>
            <person name="Liu X."/>
            <person name="Wang F."/>
            <person name="Yang Y."/>
            <person name="An X."/>
            <person name="Dong Z."/>
            <person name="Zhang K."/>
            <person name="Zhang X."/>
            <person name="Luo M.C."/>
            <person name="Dvorak J."/>
            <person name="Tong Y."/>
            <person name="Wang J."/>
            <person name="Yang H."/>
            <person name="Li Z."/>
            <person name="Wang D."/>
            <person name="Zhang A."/>
            <person name="Wang J."/>
        </authorList>
    </citation>
    <scope>NUCLEOTIDE SEQUENCE</scope>
</reference>
<proteinExistence type="predicted"/>
<sequence>MDDYNVNEFHDGPSTARTFVPLPLSRIRQDQVYDYAQRCNKFLFETSKYHYTDPRRSV</sequence>
<accession>M8AGA5</accession>
<organism evidence="1">
    <name type="scientific">Triticum urartu</name>
    <name type="common">Red wild einkorn</name>
    <name type="synonym">Crithodium urartu</name>
    <dbReference type="NCBI Taxonomy" id="4572"/>
    <lineage>
        <taxon>Eukaryota</taxon>
        <taxon>Viridiplantae</taxon>
        <taxon>Streptophyta</taxon>
        <taxon>Embryophyta</taxon>
        <taxon>Tracheophyta</taxon>
        <taxon>Spermatophyta</taxon>
        <taxon>Magnoliopsida</taxon>
        <taxon>Liliopsida</taxon>
        <taxon>Poales</taxon>
        <taxon>Poaceae</taxon>
        <taxon>BOP clade</taxon>
        <taxon>Pooideae</taxon>
        <taxon>Triticodae</taxon>
        <taxon>Triticeae</taxon>
        <taxon>Triticinae</taxon>
        <taxon>Triticum</taxon>
    </lineage>
</organism>
<dbReference type="EMBL" id="KD062907">
    <property type="protein sequence ID" value="EMS63905.1"/>
    <property type="molecule type" value="Genomic_DNA"/>
</dbReference>
<name>M8AGA5_TRIUA</name>
<gene>
    <name evidence="1" type="ORF">TRIUR3_31876</name>
</gene>
<protein>
    <submittedName>
        <fullName evidence="1">Uncharacterized protein</fullName>
    </submittedName>
</protein>
<evidence type="ECO:0000313" key="1">
    <source>
        <dbReference type="EMBL" id="EMS63905.1"/>
    </source>
</evidence>
<dbReference type="AlphaFoldDB" id="M8AGA5"/>